<dbReference type="UniPathway" id="UPA00196"/>
<keyword evidence="6" id="KW-0256">Endoplasmic reticulum</keyword>
<feature type="transmembrane region" description="Helical" evidence="9">
    <location>
        <begin position="180"/>
        <end position="209"/>
    </location>
</feature>
<evidence type="ECO:0000256" key="7">
    <source>
        <dbReference type="ARBA" id="ARBA00022989"/>
    </source>
</evidence>
<evidence type="ECO:0000256" key="3">
    <source>
        <dbReference type="ARBA" id="ARBA00010026"/>
    </source>
</evidence>
<reference evidence="13" key="1">
    <citation type="journal article" date="2006" name="Science">
        <title>Ancient noncoding elements conserved in the human genome.</title>
        <authorList>
            <person name="Venkatesh B."/>
            <person name="Kirkness E.F."/>
            <person name="Loh Y.H."/>
            <person name="Halpern A.L."/>
            <person name="Lee A.P."/>
            <person name="Johnson J."/>
            <person name="Dandona N."/>
            <person name="Viswanathan L.D."/>
            <person name="Tay A."/>
            <person name="Venter J.C."/>
            <person name="Strausberg R.L."/>
            <person name="Brenner S."/>
        </authorList>
    </citation>
    <scope>NUCLEOTIDE SEQUENCE [LARGE SCALE GENOMIC DNA]</scope>
</reference>
<dbReference type="Proteomes" id="UP000314986">
    <property type="component" value="Unassembled WGS sequence"/>
</dbReference>
<keyword evidence="5 9" id="KW-0812">Transmembrane</keyword>
<evidence type="ECO:0000313" key="13">
    <source>
        <dbReference type="Proteomes" id="UP000314986"/>
    </source>
</evidence>
<evidence type="ECO:0000256" key="9">
    <source>
        <dbReference type="SAM" id="Phobius"/>
    </source>
</evidence>
<dbReference type="OMA" id="ALWHLWI"/>
<feature type="chain" id="PRO_5044739592" evidence="10">
    <location>
        <begin position="18"/>
        <end position="436"/>
    </location>
</feature>
<feature type="transmembrane region" description="Helical" evidence="9">
    <location>
        <begin position="258"/>
        <end position="279"/>
    </location>
</feature>
<comment type="similarity">
    <text evidence="3">Belongs to the PIGU family.</text>
</comment>
<evidence type="ECO:0000256" key="2">
    <source>
        <dbReference type="ARBA" id="ARBA00004687"/>
    </source>
</evidence>
<reference evidence="13" key="2">
    <citation type="journal article" date="2007" name="PLoS Biol.">
        <title>Survey sequencing and comparative analysis of the elephant shark (Callorhinchus milii) genome.</title>
        <authorList>
            <person name="Venkatesh B."/>
            <person name="Kirkness E.F."/>
            <person name="Loh Y.H."/>
            <person name="Halpern A.L."/>
            <person name="Lee A.P."/>
            <person name="Johnson J."/>
            <person name="Dandona N."/>
            <person name="Viswanathan L.D."/>
            <person name="Tay A."/>
            <person name="Venter J.C."/>
            <person name="Strausberg R.L."/>
            <person name="Brenner S."/>
        </authorList>
    </citation>
    <scope>NUCLEOTIDE SEQUENCE [LARGE SCALE GENOMIC DNA]</scope>
</reference>
<sequence>MAASLVLVLVAGVTVRAVLFRCPLLAEFISERVEVVSPLTAWKRVVEGLALLDLGVSPYSGNVFHETPFMIYIFHFLIDYAEFVFMTMDVLTAVALYMAVQDFNRITFLKQRFDYESKKYGTDVIDLIRTPKEMCHIPLKVALFYMLNPFTVLTCVAKSTCAINNAIIAAFMLATVKGSAFLSAIFLALSTYQSLYTITLFAPGLLYLAQKHYLFVSLKCPAFWAYSVKYAMMFLGCLLVTTCLSFFLLSSWDFIPSVYGFTLSVPDLTPNIGLFWYFFAEMFEHFRLFFLFVFQINVFFYTLPLSLKLRDHPMFFMFIQIAIIAIFKSYPTVGDVAMYMALLPMWSHLYRFLRNIFVVTCILITTSFLFPVLWHLWIYAGSANSNFYYAITLAFNVGQILLVSDYFYAYLRREYHLVKGLHLKNKAGRDAHIILK</sequence>
<evidence type="ECO:0000313" key="12">
    <source>
        <dbReference type="Ensembl" id="ENSCMIP00000026162.1"/>
    </source>
</evidence>
<reference evidence="12" key="4">
    <citation type="submission" date="2025-05" db="UniProtKB">
        <authorList>
            <consortium name="Ensembl"/>
        </authorList>
    </citation>
    <scope>IDENTIFICATION</scope>
</reference>
<evidence type="ECO:0000313" key="11">
    <source>
        <dbReference type="EMBL" id="AFP03194.1"/>
    </source>
</evidence>
<evidence type="ECO:0000256" key="5">
    <source>
        <dbReference type="ARBA" id="ARBA00022692"/>
    </source>
</evidence>
<reference evidence="11 13" key="3">
    <citation type="journal article" date="2014" name="Nature">
        <title>Elephant shark genome provides unique insights into gnathostome evolution.</title>
        <authorList>
            <consortium name="International Elephant Shark Genome Sequencing Consortium"/>
            <person name="Venkatesh B."/>
            <person name="Lee A.P."/>
            <person name="Ravi V."/>
            <person name="Maurya A.K."/>
            <person name="Lian M.M."/>
            <person name="Swann J.B."/>
            <person name="Ohta Y."/>
            <person name="Flajnik M.F."/>
            <person name="Sutoh Y."/>
            <person name="Kasahara M."/>
            <person name="Hoon S."/>
            <person name="Gangu V."/>
            <person name="Roy S.W."/>
            <person name="Irimia M."/>
            <person name="Korzh V."/>
            <person name="Kondrychyn I."/>
            <person name="Lim Z.W."/>
            <person name="Tay B.H."/>
            <person name="Tohari S."/>
            <person name="Kong K.W."/>
            <person name="Ho S."/>
            <person name="Lorente-Galdos B."/>
            <person name="Quilez J."/>
            <person name="Marques-Bonet T."/>
            <person name="Raney B.J."/>
            <person name="Ingham P.W."/>
            <person name="Tay A."/>
            <person name="Hillier L.W."/>
            <person name="Minx P."/>
            <person name="Boehm T."/>
            <person name="Wilson R.K."/>
            <person name="Brenner S."/>
            <person name="Warren W.C."/>
        </authorList>
    </citation>
    <scope>NUCLEOTIDE SEQUENCE</scope>
    <source>
        <tissue evidence="11">Testis</tissue>
    </source>
</reference>
<evidence type="ECO:0000256" key="10">
    <source>
        <dbReference type="SAM" id="SignalP"/>
    </source>
</evidence>
<protein>
    <submittedName>
        <fullName evidence="11">Phosphatidylinositol glycan anchor biosynthesis class U protein</fullName>
    </submittedName>
    <submittedName>
        <fullName evidence="12">Phosphatidylinositol glycan anchor biosynthesis, class U</fullName>
    </submittedName>
</protein>
<name>V9KX63_CALMI</name>
<dbReference type="GeneTree" id="ENSGT00390000014941"/>
<keyword evidence="13" id="KW-1185">Reference proteome</keyword>
<dbReference type="GO" id="GO:0016255">
    <property type="term" value="P:attachment of GPI anchor to protein"/>
    <property type="evidence" value="ECO:0007669"/>
    <property type="project" value="InterPro"/>
</dbReference>
<evidence type="ECO:0000256" key="1">
    <source>
        <dbReference type="ARBA" id="ARBA00004477"/>
    </source>
</evidence>
<dbReference type="AlphaFoldDB" id="V9KX63"/>
<dbReference type="PANTHER" id="PTHR13121:SF0">
    <property type="entry name" value="PHOSPHATIDYLINOSITOL GLYCAN ANCHOR BIOSYNTHESIS CLASS U PROTEIN"/>
    <property type="match status" value="1"/>
</dbReference>
<feature type="transmembrane region" description="Helical" evidence="9">
    <location>
        <begin position="286"/>
        <end position="303"/>
    </location>
</feature>
<dbReference type="PANTHER" id="PTHR13121">
    <property type="entry name" value="GPI TRANSAMIDASE COMPONENT PIG-U"/>
    <property type="match status" value="1"/>
</dbReference>
<evidence type="ECO:0000256" key="6">
    <source>
        <dbReference type="ARBA" id="ARBA00022824"/>
    </source>
</evidence>
<dbReference type="EMBL" id="JW870676">
    <property type="protein sequence ID" value="AFP03194.1"/>
    <property type="molecule type" value="mRNA"/>
</dbReference>
<evidence type="ECO:0000256" key="8">
    <source>
        <dbReference type="ARBA" id="ARBA00023136"/>
    </source>
</evidence>
<keyword evidence="7 9" id="KW-1133">Transmembrane helix</keyword>
<feature type="transmembrane region" description="Helical" evidence="9">
    <location>
        <begin position="315"/>
        <end position="343"/>
    </location>
</feature>
<feature type="signal peptide" evidence="10">
    <location>
        <begin position="1"/>
        <end position="17"/>
    </location>
</feature>
<comment type="subcellular location">
    <subcellularLocation>
        <location evidence="1">Endoplasmic reticulum membrane</location>
        <topology evidence="1">Multi-pass membrane protein</topology>
    </subcellularLocation>
</comment>
<feature type="transmembrane region" description="Helical" evidence="9">
    <location>
        <begin position="386"/>
        <end position="411"/>
    </location>
</feature>
<dbReference type="GO" id="GO:0006506">
    <property type="term" value="P:GPI anchor biosynthetic process"/>
    <property type="evidence" value="ECO:0007669"/>
    <property type="project" value="UniProtKB-UniPathway"/>
</dbReference>
<keyword evidence="4" id="KW-0337">GPI-anchor biosynthesis</keyword>
<feature type="transmembrane region" description="Helical" evidence="9">
    <location>
        <begin position="69"/>
        <end position="100"/>
    </location>
</feature>
<keyword evidence="10" id="KW-0732">Signal</keyword>
<dbReference type="GO" id="GO:0042765">
    <property type="term" value="C:GPI-anchor transamidase complex"/>
    <property type="evidence" value="ECO:0007669"/>
    <property type="project" value="InterPro"/>
</dbReference>
<evidence type="ECO:0000256" key="4">
    <source>
        <dbReference type="ARBA" id="ARBA00022502"/>
    </source>
</evidence>
<proteinExistence type="evidence at transcript level"/>
<comment type="pathway">
    <text evidence="2">Glycolipid biosynthesis; glycosylphosphatidylinositol-anchor biosynthesis.</text>
</comment>
<dbReference type="InterPro" id="IPR009600">
    <property type="entry name" value="PIG-U"/>
</dbReference>
<accession>V9KX63</accession>
<feature type="transmembrane region" description="Helical" evidence="9">
    <location>
        <begin position="355"/>
        <end position="380"/>
    </location>
</feature>
<dbReference type="Pfam" id="PF06728">
    <property type="entry name" value="PIG-U"/>
    <property type="match status" value="1"/>
</dbReference>
<dbReference type="Ensembl" id="ENSCMIT00000026590.1">
    <property type="protein sequence ID" value="ENSCMIP00000026162.1"/>
    <property type="gene ID" value="ENSCMIG00000011488.1"/>
</dbReference>
<keyword evidence="8 9" id="KW-0472">Membrane</keyword>
<organism evidence="11">
    <name type="scientific">Callorhinchus milii</name>
    <name type="common">Ghost shark</name>
    <dbReference type="NCBI Taxonomy" id="7868"/>
    <lineage>
        <taxon>Eukaryota</taxon>
        <taxon>Metazoa</taxon>
        <taxon>Chordata</taxon>
        <taxon>Craniata</taxon>
        <taxon>Vertebrata</taxon>
        <taxon>Chondrichthyes</taxon>
        <taxon>Holocephali</taxon>
        <taxon>Chimaeriformes</taxon>
        <taxon>Callorhinchidae</taxon>
        <taxon>Callorhinchus</taxon>
    </lineage>
</organism>
<dbReference type="STRING" id="7868.ENSCMIP00000026162"/>
<feature type="transmembrane region" description="Helical" evidence="9">
    <location>
        <begin position="230"/>
        <end position="252"/>
    </location>
</feature>